<sequence length="79" mass="8511">MEFHIAIADTRPPLEAIEDAMFDVDSNALVDLDPSGSTLRISSFVTIEDLIDVMQRTGWTVAPEQVVQLPTICCGGCSG</sequence>
<name>A0ABN0UUF3_9GAMM</name>
<dbReference type="Proteomes" id="UP001500657">
    <property type="component" value="Unassembled WGS sequence"/>
</dbReference>
<organism evidence="1 2">
    <name type="scientific">Rhodanobacter caeni</name>
    <dbReference type="NCBI Taxonomy" id="657654"/>
    <lineage>
        <taxon>Bacteria</taxon>
        <taxon>Pseudomonadati</taxon>
        <taxon>Pseudomonadota</taxon>
        <taxon>Gammaproteobacteria</taxon>
        <taxon>Lysobacterales</taxon>
        <taxon>Rhodanobacteraceae</taxon>
        <taxon>Rhodanobacter</taxon>
    </lineage>
</organism>
<dbReference type="EMBL" id="BAAAFO010000004">
    <property type="protein sequence ID" value="GAA0261869.1"/>
    <property type="molecule type" value="Genomic_DNA"/>
</dbReference>
<reference evidence="1 2" key="1">
    <citation type="journal article" date="2019" name="Int. J. Syst. Evol. Microbiol.">
        <title>The Global Catalogue of Microorganisms (GCM) 10K type strain sequencing project: providing services to taxonomists for standard genome sequencing and annotation.</title>
        <authorList>
            <consortium name="The Broad Institute Genomics Platform"/>
            <consortium name="The Broad Institute Genome Sequencing Center for Infectious Disease"/>
            <person name="Wu L."/>
            <person name="Ma J."/>
        </authorList>
    </citation>
    <scope>NUCLEOTIDE SEQUENCE [LARGE SCALE GENOMIC DNA]</scope>
    <source>
        <strain evidence="1 2">JCM 16242</strain>
    </source>
</reference>
<dbReference type="RefSeq" id="WP_343883541.1">
    <property type="nucleotide sequence ID" value="NZ_BAAAFO010000004.1"/>
</dbReference>
<gene>
    <name evidence="1" type="ORF">GCM10009126_29300</name>
</gene>
<protein>
    <recommendedName>
        <fullName evidence="3">HMA domain-containing protein</fullName>
    </recommendedName>
</protein>
<accession>A0ABN0UUF3</accession>
<keyword evidence="2" id="KW-1185">Reference proteome</keyword>
<evidence type="ECO:0000313" key="1">
    <source>
        <dbReference type="EMBL" id="GAA0261869.1"/>
    </source>
</evidence>
<comment type="caution">
    <text evidence="1">The sequence shown here is derived from an EMBL/GenBank/DDBJ whole genome shotgun (WGS) entry which is preliminary data.</text>
</comment>
<proteinExistence type="predicted"/>
<evidence type="ECO:0000313" key="2">
    <source>
        <dbReference type="Proteomes" id="UP001500657"/>
    </source>
</evidence>
<evidence type="ECO:0008006" key="3">
    <source>
        <dbReference type="Google" id="ProtNLM"/>
    </source>
</evidence>